<name>A0A1M7TBE8_9BACT</name>
<evidence type="ECO:0000259" key="23">
    <source>
        <dbReference type="PROSITE" id="PS51332"/>
    </source>
</evidence>
<evidence type="ECO:0000256" key="18">
    <source>
        <dbReference type="ARBA" id="ARBA00025552"/>
    </source>
</evidence>
<dbReference type="OrthoDB" id="9803687at2"/>
<dbReference type="AlphaFoldDB" id="A0A1M7TBE8"/>
<evidence type="ECO:0000256" key="2">
    <source>
        <dbReference type="ARBA" id="ARBA00001947"/>
    </source>
</evidence>
<dbReference type="FunFam" id="3.40.50.280:FF:000003">
    <property type="entry name" value="Dimethylamine methyltransferase corrinoid protein"/>
    <property type="match status" value="1"/>
</dbReference>
<dbReference type="GO" id="GO:0008705">
    <property type="term" value="F:methionine synthase activity"/>
    <property type="evidence" value="ECO:0007669"/>
    <property type="project" value="UniProtKB-EC"/>
</dbReference>
<dbReference type="InterPro" id="IPR011005">
    <property type="entry name" value="Dihydropteroate_synth-like_sf"/>
</dbReference>
<keyword evidence="10" id="KW-0028">Amino-acid biosynthesis</keyword>
<dbReference type="SUPFAM" id="SSF47644">
    <property type="entry name" value="Methionine synthase domain"/>
    <property type="match status" value="1"/>
</dbReference>
<dbReference type="PROSITE" id="PS51337">
    <property type="entry name" value="B12_BINDING_NTER"/>
    <property type="match status" value="1"/>
</dbReference>
<dbReference type="Gene3D" id="1.10.1240.10">
    <property type="entry name" value="Methionine synthase domain"/>
    <property type="match status" value="1"/>
</dbReference>
<comment type="similarity">
    <text evidence="5">Belongs to the vitamin-B12 dependent methionine synthase family.</text>
</comment>
<evidence type="ECO:0000256" key="16">
    <source>
        <dbReference type="ARBA" id="ARBA00023167"/>
    </source>
</evidence>
<dbReference type="GO" id="GO:0032259">
    <property type="term" value="P:methylation"/>
    <property type="evidence" value="ECO:0007669"/>
    <property type="project" value="UniProtKB-KW"/>
</dbReference>
<dbReference type="InterPro" id="IPR003759">
    <property type="entry name" value="Cbl-bd_cap"/>
</dbReference>
<dbReference type="SUPFAM" id="SSF52242">
    <property type="entry name" value="Cobalamin (vitamin B12)-binding domain"/>
    <property type="match status" value="1"/>
</dbReference>
<keyword evidence="11" id="KW-0846">Cobalamin</keyword>
<evidence type="ECO:0000313" key="26">
    <source>
        <dbReference type="Proteomes" id="UP000186469"/>
    </source>
</evidence>
<evidence type="ECO:0000256" key="3">
    <source>
        <dbReference type="ARBA" id="ARBA00001956"/>
    </source>
</evidence>
<dbReference type="InterPro" id="IPR036724">
    <property type="entry name" value="Cobalamin-bd_sf"/>
</dbReference>
<evidence type="ECO:0000256" key="14">
    <source>
        <dbReference type="ARBA" id="ARBA00022723"/>
    </source>
</evidence>
<evidence type="ECO:0000256" key="13">
    <source>
        <dbReference type="ARBA" id="ARBA00022691"/>
    </source>
</evidence>
<dbReference type="InterPro" id="IPR036589">
    <property type="entry name" value="HCY_dom_sf"/>
</dbReference>
<evidence type="ECO:0000256" key="19">
    <source>
        <dbReference type="ARBA" id="ARBA00031040"/>
    </source>
</evidence>
<evidence type="ECO:0000256" key="8">
    <source>
        <dbReference type="ARBA" id="ARBA00013998"/>
    </source>
</evidence>
<dbReference type="Gene3D" id="3.40.50.280">
    <property type="entry name" value="Cobalamin-binding domain"/>
    <property type="match status" value="1"/>
</dbReference>
<dbReference type="GO" id="GO:0005829">
    <property type="term" value="C:cytosol"/>
    <property type="evidence" value="ECO:0007669"/>
    <property type="project" value="TreeGrafter"/>
</dbReference>
<dbReference type="PROSITE" id="PS50972">
    <property type="entry name" value="PTERIN_BINDING"/>
    <property type="match status" value="1"/>
</dbReference>
<evidence type="ECO:0000256" key="17">
    <source>
        <dbReference type="ARBA" id="ARBA00023285"/>
    </source>
</evidence>
<evidence type="ECO:0000256" key="1">
    <source>
        <dbReference type="ARBA" id="ARBA00001700"/>
    </source>
</evidence>
<keyword evidence="14 20" id="KW-0479">Metal-binding</keyword>
<protein>
    <recommendedName>
        <fullName evidence="8">Methionine synthase</fullName>
        <ecNumber evidence="7">2.1.1.13</ecNumber>
    </recommendedName>
    <alternativeName>
        <fullName evidence="19">5-methyltetrahydrofolate--homocysteine methyltransferase</fullName>
    </alternativeName>
</protein>
<feature type="domain" description="B12-binding" evidence="23">
    <location>
        <begin position="697"/>
        <end position="820"/>
    </location>
</feature>
<feature type="binding site" evidence="20">
    <location>
        <position position="284"/>
    </location>
    <ligand>
        <name>Zn(2+)</name>
        <dbReference type="ChEBI" id="CHEBI:29105"/>
    </ligand>
</feature>
<organism evidence="25 26">
    <name type="scientific">Desulfovibrio litoralis DSM 11393</name>
    <dbReference type="NCBI Taxonomy" id="1121455"/>
    <lineage>
        <taxon>Bacteria</taxon>
        <taxon>Pseudomonadati</taxon>
        <taxon>Thermodesulfobacteriota</taxon>
        <taxon>Desulfovibrionia</taxon>
        <taxon>Desulfovibrionales</taxon>
        <taxon>Desulfovibrionaceae</taxon>
        <taxon>Desulfovibrio</taxon>
    </lineage>
</organism>
<comment type="similarity">
    <text evidence="6">Belongs to the methylamine corrinoid protein family.</text>
</comment>
<comment type="catalytic activity">
    <reaction evidence="1">
        <text>(6S)-5-methyl-5,6,7,8-tetrahydrofolate + L-homocysteine = (6S)-5,6,7,8-tetrahydrofolate + L-methionine</text>
        <dbReference type="Rhea" id="RHEA:11172"/>
        <dbReference type="ChEBI" id="CHEBI:18608"/>
        <dbReference type="ChEBI" id="CHEBI:57453"/>
        <dbReference type="ChEBI" id="CHEBI:57844"/>
        <dbReference type="ChEBI" id="CHEBI:58199"/>
        <dbReference type="EC" id="2.1.1.13"/>
    </reaction>
</comment>
<dbReference type="InterPro" id="IPR036594">
    <property type="entry name" value="Meth_synthase_dom"/>
</dbReference>
<dbReference type="InterPro" id="IPR050554">
    <property type="entry name" value="Met_Synthase/Corrinoid"/>
</dbReference>
<dbReference type="Gene3D" id="3.20.20.20">
    <property type="entry name" value="Dihydropteroate synthase-like"/>
    <property type="match status" value="1"/>
</dbReference>
<feature type="domain" description="Hcy-binding" evidence="21">
    <location>
        <begin position="2"/>
        <end position="299"/>
    </location>
</feature>
<dbReference type="Gene3D" id="3.20.20.330">
    <property type="entry name" value="Homocysteine-binding-like domain"/>
    <property type="match status" value="1"/>
</dbReference>
<dbReference type="SUPFAM" id="SSF82282">
    <property type="entry name" value="Homocysteine S-methyltransferase"/>
    <property type="match status" value="1"/>
</dbReference>
<dbReference type="SUPFAM" id="SSF51717">
    <property type="entry name" value="Dihydropteroate synthetase-like"/>
    <property type="match status" value="1"/>
</dbReference>
<dbReference type="GO" id="GO:0046653">
    <property type="term" value="P:tetrahydrofolate metabolic process"/>
    <property type="evidence" value="ECO:0007669"/>
    <property type="project" value="TreeGrafter"/>
</dbReference>
<dbReference type="InterPro" id="IPR017215">
    <property type="entry name" value="MetH_bac"/>
</dbReference>
<dbReference type="CDD" id="cd02070">
    <property type="entry name" value="corrinoid_protein_B12-BD"/>
    <property type="match status" value="1"/>
</dbReference>
<comment type="function">
    <text evidence="18">Catalyzes the transfer of a methyl group from methyl-cobalamin to homocysteine, yielding enzyme-bound cob(I)alamin and methionine. Subsequently, remethylates the cofactor using methyltetrahydrofolate.</text>
</comment>
<dbReference type="InterPro" id="IPR003726">
    <property type="entry name" value="HCY_dom"/>
</dbReference>
<evidence type="ECO:0000256" key="15">
    <source>
        <dbReference type="ARBA" id="ARBA00022833"/>
    </source>
</evidence>
<accession>A0A1M7TBE8</accession>
<proteinExistence type="inferred from homology"/>
<evidence type="ECO:0000259" key="22">
    <source>
        <dbReference type="PROSITE" id="PS50972"/>
    </source>
</evidence>
<keyword evidence="12 20" id="KW-0808">Transferase</keyword>
<reference evidence="25 26" key="1">
    <citation type="submission" date="2016-12" db="EMBL/GenBank/DDBJ databases">
        <authorList>
            <person name="Song W.-J."/>
            <person name="Kurnit D.M."/>
        </authorList>
    </citation>
    <scope>NUCLEOTIDE SEQUENCE [LARGE SCALE GENOMIC DNA]</scope>
    <source>
        <strain evidence="25 26">DSM 11393</strain>
    </source>
</reference>
<sequence>MRILREILKSGKRLFFDGAMGTMLQSRGLPPGAGPELFCLENPEILKQIHREYARAGADFLTTNTFGGNRLKLPAGTNVVEVNKRLTSLAREVADEEFSRSGRKLVVAGNIGPTGHFLKPLGDLSFEELVDVFREQTRGLIEGGADCLMIQTQIDISEARAAIFAARTLCQDMGMSLQDSIPIGVTMTFEGNRSLTGSTPEVFVATMCNMGVDFLGTNCSAGPKEIYNVATSVIANSTVPVIIQPNAGLPELVDGKTVFNLTPEEFADLTKEFGVLGAEILGGCCGTTPAHIAALYNAAKEIPLIPRQKVEGRISLTSRTNLVQVGLDLPFVCVGERINPTGKKQLTAELQAGEFTQAIKYAEEQIQADSKVLDVNVGAPQVDETHLLPSLVQRLSSQFNTPLCIDSSNISAIEAALKLYPASPLINSISAEEGKLERLGPLCRDLGAPFIFLPLKGRKLPETAKERINILEDFLKNAEKLGIPKELIIVDALVLAVSSKPEAAKSCLEFVRYCSQTLKLPTLMGLSNISFGLPARELINSSFLTLAAGAGSSACIANPSSSRIREVIAGTDLLLHKDPQAERFIERYSAWTAENNTLNLGNDNLKSPKVGPQNIFEAVVKGDKEATLRFLEEELKSGIEPYVLVNQKLIPAITEVGRKYEKKEYFLPQLLRSAEAMQAGFAKVKPLLEKESAHQARPRIVIATVEGDIHDIGKNIVQLMLSNHGFDVIDLGKDVKAKTIVERAKEENAAIIGLSALMTTTMVRMQETIDLLQKEALSIKVMIGGAVVTEHFAKSIGADGYSTDAVDAVRLAQKLLNIKN</sequence>
<keyword evidence="17" id="KW-0170">Cobalt</keyword>
<comment type="pathway">
    <text evidence="4">Amino-acid biosynthesis; L-methionine biosynthesis via de novo pathway; L-methionine from L-homocysteine (MetH route): step 1/1.</text>
</comment>
<feature type="domain" description="Pterin-binding" evidence="22">
    <location>
        <begin position="331"/>
        <end position="575"/>
    </location>
</feature>
<evidence type="ECO:0000256" key="10">
    <source>
        <dbReference type="ARBA" id="ARBA00022605"/>
    </source>
</evidence>
<dbReference type="EC" id="2.1.1.13" evidence="7"/>
<dbReference type="Pfam" id="PF00809">
    <property type="entry name" value="Pterin_bind"/>
    <property type="match status" value="1"/>
</dbReference>
<dbReference type="UniPathway" id="UPA00051">
    <property type="reaction ID" value="UER00081"/>
</dbReference>
<dbReference type="Pfam" id="PF02607">
    <property type="entry name" value="B12-binding_2"/>
    <property type="match status" value="1"/>
</dbReference>
<feature type="binding site" evidence="20">
    <location>
        <position position="219"/>
    </location>
    <ligand>
        <name>Zn(2+)</name>
        <dbReference type="ChEBI" id="CHEBI:29105"/>
    </ligand>
</feature>
<evidence type="ECO:0000256" key="4">
    <source>
        <dbReference type="ARBA" id="ARBA00005178"/>
    </source>
</evidence>
<dbReference type="InterPro" id="IPR000489">
    <property type="entry name" value="Pterin-binding_dom"/>
</dbReference>
<evidence type="ECO:0000313" key="25">
    <source>
        <dbReference type="EMBL" id="SHN68023.1"/>
    </source>
</evidence>
<dbReference type="InterPro" id="IPR006158">
    <property type="entry name" value="Cobalamin-bd"/>
</dbReference>
<dbReference type="PANTHER" id="PTHR45833:SF1">
    <property type="entry name" value="METHIONINE SYNTHASE"/>
    <property type="match status" value="1"/>
</dbReference>
<dbReference type="GO" id="GO:0050667">
    <property type="term" value="P:homocysteine metabolic process"/>
    <property type="evidence" value="ECO:0007669"/>
    <property type="project" value="TreeGrafter"/>
</dbReference>
<evidence type="ECO:0000256" key="6">
    <source>
        <dbReference type="ARBA" id="ARBA00010854"/>
    </source>
</evidence>
<dbReference type="Proteomes" id="UP000186469">
    <property type="component" value="Unassembled WGS sequence"/>
</dbReference>
<comment type="cofactor">
    <cofactor evidence="3">
        <name>methylcob(III)alamin</name>
        <dbReference type="ChEBI" id="CHEBI:28115"/>
    </cofactor>
</comment>
<evidence type="ECO:0000256" key="11">
    <source>
        <dbReference type="ARBA" id="ARBA00022628"/>
    </source>
</evidence>
<feature type="binding site" evidence="20">
    <location>
        <position position="285"/>
    </location>
    <ligand>
        <name>Zn(2+)</name>
        <dbReference type="ChEBI" id="CHEBI:29105"/>
    </ligand>
</feature>
<evidence type="ECO:0000259" key="24">
    <source>
        <dbReference type="PROSITE" id="PS51337"/>
    </source>
</evidence>
<dbReference type="Pfam" id="PF02574">
    <property type="entry name" value="S-methyl_trans"/>
    <property type="match status" value="1"/>
</dbReference>
<comment type="cofactor">
    <cofactor evidence="2 20">
        <name>Zn(2+)</name>
        <dbReference type="ChEBI" id="CHEBI:29105"/>
    </cofactor>
</comment>
<dbReference type="STRING" id="1121455.SAMN02745728_01809"/>
<evidence type="ECO:0000256" key="20">
    <source>
        <dbReference type="PROSITE-ProRule" id="PRU00333"/>
    </source>
</evidence>
<keyword evidence="26" id="KW-1185">Reference proteome</keyword>
<gene>
    <name evidence="25" type="ORF">SAMN02745728_01809</name>
</gene>
<dbReference type="GO" id="GO:0031419">
    <property type="term" value="F:cobalamin binding"/>
    <property type="evidence" value="ECO:0007669"/>
    <property type="project" value="UniProtKB-KW"/>
</dbReference>
<dbReference type="PROSITE" id="PS51332">
    <property type="entry name" value="B12_BINDING"/>
    <property type="match status" value="1"/>
</dbReference>
<dbReference type="PIRSF" id="PIRSF037472">
    <property type="entry name" value="DHPS_mtfrase"/>
    <property type="match status" value="1"/>
</dbReference>
<evidence type="ECO:0000259" key="21">
    <source>
        <dbReference type="PROSITE" id="PS50970"/>
    </source>
</evidence>
<dbReference type="PROSITE" id="PS50970">
    <property type="entry name" value="HCY"/>
    <property type="match status" value="1"/>
</dbReference>
<evidence type="ECO:0000256" key="5">
    <source>
        <dbReference type="ARBA" id="ARBA00010398"/>
    </source>
</evidence>
<dbReference type="Pfam" id="PF02310">
    <property type="entry name" value="B12-binding"/>
    <property type="match status" value="1"/>
</dbReference>
<dbReference type="EMBL" id="FRDI01000009">
    <property type="protein sequence ID" value="SHN68023.1"/>
    <property type="molecule type" value="Genomic_DNA"/>
</dbReference>
<dbReference type="RefSeq" id="WP_143145536.1">
    <property type="nucleotide sequence ID" value="NZ_FRDI01000009.1"/>
</dbReference>
<evidence type="ECO:0000256" key="9">
    <source>
        <dbReference type="ARBA" id="ARBA00022603"/>
    </source>
</evidence>
<dbReference type="PANTHER" id="PTHR45833">
    <property type="entry name" value="METHIONINE SYNTHASE"/>
    <property type="match status" value="1"/>
</dbReference>
<feature type="domain" description="B12-binding N-terminal" evidence="24">
    <location>
        <begin position="602"/>
        <end position="696"/>
    </location>
</feature>
<dbReference type="SMART" id="SM01018">
    <property type="entry name" value="B12-binding_2"/>
    <property type="match status" value="1"/>
</dbReference>
<evidence type="ECO:0000256" key="12">
    <source>
        <dbReference type="ARBA" id="ARBA00022679"/>
    </source>
</evidence>
<keyword evidence="9 20" id="KW-0489">Methyltransferase</keyword>
<dbReference type="GO" id="GO:0046872">
    <property type="term" value="F:metal ion binding"/>
    <property type="evidence" value="ECO:0007669"/>
    <property type="project" value="UniProtKB-KW"/>
</dbReference>
<keyword evidence="15 20" id="KW-0862">Zinc</keyword>
<evidence type="ECO:0000256" key="7">
    <source>
        <dbReference type="ARBA" id="ARBA00012032"/>
    </source>
</evidence>
<keyword evidence="16" id="KW-0486">Methionine biosynthesis</keyword>
<keyword evidence="13" id="KW-0949">S-adenosyl-L-methionine</keyword>